<keyword evidence="7 10" id="KW-0472">Membrane</keyword>
<keyword evidence="10" id="KW-1003">Cell membrane</keyword>
<dbReference type="NCBIfam" id="NF009982">
    <property type="entry name" value="PRK13448.1"/>
    <property type="match status" value="1"/>
</dbReference>
<comment type="similarity">
    <text evidence="3 10 11">Belongs to the ATPase epsilon chain family.</text>
</comment>
<evidence type="ECO:0000313" key="13">
    <source>
        <dbReference type="EMBL" id="SHG39729.1"/>
    </source>
</evidence>
<proteinExistence type="inferred from homology"/>
<evidence type="ECO:0000256" key="8">
    <source>
        <dbReference type="ARBA" id="ARBA00023196"/>
    </source>
</evidence>
<dbReference type="GO" id="GO:0046933">
    <property type="term" value="F:proton-transporting ATP synthase activity, rotational mechanism"/>
    <property type="evidence" value="ECO:0007669"/>
    <property type="project" value="UniProtKB-UniRule"/>
</dbReference>
<protein>
    <recommendedName>
        <fullName evidence="10">ATP synthase epsilon chain</fullName>
    </recommendedName>
    <alternativeName>
        <fullName evidence="10">ATP synthase F1 sector epsilon subunit</fullName>
    </alternativeName>
    <alternativeName>
        <fullName evidence="10">F-ATPase epsilon subunit</fullName>
    </alternativeName>
</protein>
<dbReference type="PANTHER" id="PTHR13822">
    <property type="entry name" value="ATP SYNTHASE DELTA/EPSILON CHAIN"/>
    <property type="match status" value="1"/>
</dbReference>
<comment type="function">
    <text evidence="1 10">Produces ATP from ADP in the presence of a proton gradient across the membrane.</text>
</comment>
<dbReference type="HAMAP" id="MF_00530">
    <property type="entry name" value="ATP_synth_epsil_bac"/>
    <property type="match status" value="1"/>
</dbReference>
<evidence type="ECO:0000256" key="1">
    <source>
        <dbReference type="ARBA" id="ARBA00003543"/>
    </source>
</evidence>
<evidence type="ECO:0000256" key="7">
    <source>
        <dbReference type="ARBA" id="ARBA00023136"/>
    </source>
</evidence>
<dbReference type="Proteomes" id="UP000190675">
    <property type="component" value="Chromosome I"/>
</dbReference>
<evidence type="ECO:0000259" key="12">
    <source>
        <dbReference type="Pfam" id="PF02823"/>
    </source>
</evidence>
<evidence type="ECO:0000256" key="4">
    <source>
        <dbReference type="ARBA" id="ARBA00022448"/>
    </source>
</evidence>
<evidence type="ECO:0000256" key="5">
    <source>
        <dbReference type="ARBA" id="ARBA00022781"/>
    </source>
</evidence>
<feature type="domain" description="ATP synthase F1 complex delta/epsilon subunit N-terminal" evidence="12">
    <location>
        <begin position="4"/>
        <end position="82"/>
    </location>
</feature>
<dbReference type="RefSeq" id="WP_079566007.1">
    <property type="nucleotide sequence ID" value="NZ_LT670818.1"/>
</dbReference>
<evidence type="ECO:0000256" key="9">
    <source>
        <dbReference type="ARBA" id="ARBA00023310"/>
    </source>
</evidence>
<dbReference type="GO" id="GO:0045259">
    <property type="term" value="C:proton-transporting ATP synthase complex"/>
    <property type="evidence" value="ECO:0007669"/>
    <property type="project" value="UniProtKB-KW"/>
</dbReference>
<dbReference type="SUPFAM" id="SSF51344">
    <property type="entry name" value="Epsilon subunit of F1F0-ATP synthase N-terminal domain"/>
    <property type="match status" value="1"/>
</dbReference>
<dbReference type="CDD" id="cd12152">
    <property type="entry name" value="F1-ATPase_delta"/>
    <property type="match status" value="1"/>
</dbReference>
<comment type="subunit">
    <text evidence="10 11">F-type ATPases have 2 components, CF(1) - the catalytic core - and CF(0) - the membrane proton channel. CF(1) has five subunits: alpha(3), beta(3), gamma(1), delta(1), epsilon(1). CF(0) has three main subunits: a, b and c.</text>
</comment>
<dbReference type="AlphaFoldDB" id="A0A1M5JHJ6"/>
<accession>A0A1M5JHJ6</accession>
<evidence type="ECO:0000256" key="10">
    <source>
        <dbReference type="HAMAP-Rule" id="MF_00530"/>
    </source>
</evidence>
<dbReference type="Gene3D" id="2.60.15.10">
    <property type="entry name" value="F0F1 ATP synthase delta/epsilon subunit, N-terminal"/>
    <property type="match status" value="1"/>
</dbReference>
<evidence type="ECO:0000256" key="6">
    <source>
        <dbReference type="ARBA" id="ARBA00023065"/>
    </source>
</evidence>
<dbReference type="InterPro" id="IPR020546">
    <property type="entry name" value="ATP_synth_F1_dsu/esu_N"/>
</dbReference>
<dbReference type="InterPro" id="IPR036771">
    <property type="entry name" value="ATPsynth_dsu/esu_N"/>
</dbReference>
<reference evidence="13 14" key="1">
    <citation type="submission" date="2016-11" db="EMBL/GenBank/DDBJ databases">
        <authorList>
            <person name="Jaros S."/>
            <person name="Januszkiewicz K."/>
            <person name="Wedrychowicz H."/>
        </authorList>
    </citation>
    <scope>NUCLEOTIDE SEQUENCE [LARGE SCALE GENOMIC DNA]</scope>
    <source>
        <strain evidence="13 14">GAS242</strain>
    </source>
</reference>
<keyword evidence="5 10" id="KW-0375">Hydrogen ion transport</keyword>
<dbReference type="NCBIfam" id="TIGR01216">
    <property type="entry name" value="ATP_synt_epsi"/>
    <property type="match status" value="1"/>
</dbReference>
<dbReference type="OrthoDB" id="9799969at2"/>
<evidence type="ECO:0000256" key="3">
    <source>
        <dbReference type="ARBA" id="ARBA00005712"/>
    </source>
</evidence>
<keyword evidence="6 10" id="KW-0406">Ion transport</keyword>
<sequence>MATFHFDLVSPEKLAFTGEVDQVDVPGVEGDFGVLAGHAPVVAVIRPGILTVTTGGTHQKIIVLGGLAEMSENGLTVLADVATSIDELDRARFADTISEMEAKLAEKDGSELDREIERLDHFKSIQSQLSATAMH</sequence>
<keyword evidence="9 10" id="KW-0066">ATP synthesis</keyword>
<gene>
    <name evidence="10" type="primary">atpC</name>
    <name evidence="13" type="ORF">SAMN05444169_2217</name>
</gene>
<evidence type="ECO:0000256" key="11">
    <source>
        <dbReference type="RuleBase" id="RU003656"/>
    </source>
</evidence>
<dbReference type="GO" id="GO:0012505">
    <property type="term" value="C:endomembrane system"/>
    <property type="evidence" value="ECO:0007669"/>
    <property type="project" value="UniProtKB-SubCell"/>
</dbReference>
<comment type="subcellular location">
    <subcellularLocation>
        <location evidence="10">Cell membrane</location>
        <topology evidence="10">Peripheral membrane protein</topology>
    </subcellularLocation>
    <subcellularLocation>
        <location evidence="2">Endomembrane system</location>
        <topology evidence="2">Peripheral membrane protein</topology>
    </subcellularLocation>
</comment>
<dbReference type="GO" id="GO:0005524">
    <property type="term" value="F:ATP binding"/>
    <property type="evidence" value="ECO:0007669"/>
    <property type="project" value="UniProtKB-UniRule"/>
</dbReference>
<evidence type="ECO:0000313" key="14">
    <source>
        <dbReference type="Proteomes" id="UP000190675"/>
    </source>
</evidence>
<dbReference type="Pfam" id="PF02823">
    <property type="entry name" value="ATP-synt_DE_N"/>
    <property type="match status" value="1"/>
</dbReference>
<keyword evidence="8 10" id="KW-0139">CF(1)</keyword>
<dbReference type="EMBL" id="LT670818">
    <property type="protein sequence ID" value="SHG39729.1"/>
    <property type="molecule type" value="Genomic_DNA"/>
</dbReference>
<dbReference type="InterPro" id="IPR001469">
    <property type="entry name" value="ATP_synth_F1_dsu/esu"/>
</dbReference>
<dbReference type="PANTHER" id="PTHR13822:SF10">
    <property type="entry name" value="ATP SYNTHASE EPSILON CHAIN, CHLOROPLASTIC"/>
    <property type="match status" value="1"/>
</dbReference>
<evidence type="ECO:0000256" key="2">
    <source>
        <dbReference type="ARBA" id="ARBA00004184"/>
    </source>
</evidence>
<name>A0A1M5JHJ6_9BRAD</name>
<organism evidence="13 14">
    <name type="scientific">Bradyrhizobium erythrophlei</name>
    <dbReference type="NCBI Taxonomy" id="1437360"/>
    <lineage>
        <taxon>Bacteria</taxon>
        <taxon>Pseudomonadati</taxon>
        <taxon>Pseudomonadota</taxon>
        <taxon>Alphaproteobacteria</taxon>
        <taxon>Hyphomicrobiales</taxon>
        <taxon>Nitrobacteraceae</taxon>
        <taxon>Bradyrhizobium</taxon>
    </lineage>
</organism>
<dbReference type="GO" id="GO:0005886">
    <property type="term" value="C:plasma membrane"/>
    <property type="evidence" value="ECO:0007669"/>
    <property type="project" value="UniProtKB-SubCell"/>
</dbReference>
<keyword evidence="4 10" id="KW-0813">Transport</keyword>